<feature type="compositionally biased region" description="Polar residues" evidence="1">
    <location>
        <begin position="61"/>
        <end position="73"/>
    </location>
</feature>
<evidence type="ECO:0000313" key="2">
    <source>
        <dbReference type="EMBL" id="KAK3928404.1"/>
    </source>
</evidence>
<evidence type="ECO:0000256" key="1">
    <source>
        <dbReference type="SAM" id="MobiDB-lite"/>
    </source>
</evidence>
<reference evidence="2" key="2">
    <citation type="journal article" date="2023" name="BMC Genomics">
        <title>Pest status, molecular evolution, and epigenetic factors derived from the genome assembly of Frankliniella fusca, a thysanopteran phytovirus vector.</title>
        <authorList>
            <person name="Catto M.A."/>
            <person name="Labadie P.E."/>
            <person name="Jacobson A.L."/>
            <person name="Kennedy G.G."/>
            <person name="Srinivasan R."/>
            <person name="Hunt B.G."/>
        </authorList>
    </citation>
    <scope>NUCLEOTIDE SEQUENCE</scope>
    <source>
        <strain evidence="2">PL_HMW_Pooled</strain>
    </source>
</reference>
<gene>
    <name evidence="2" type="ORF">KUF71_016651</name>
</gene>
<accession>A0AAE1HVW5</accession>
<evidence type="ECO:0000313" key="3">
    <source>
        <dbReference type="Proteomes" id="UP001219518"/>
    </source>
</evidence>
<name>A0AAE1HVW5_9NEOP</name>
<organism evidence="2 3">
    <name type="scientific">Frankliniella fusca</name>
    <dbReference type="NCBI Taxonomy" id="407009"/>
    <lineage>
        <taxon>Eukaryota</taxon>
        <taxon>Metazoa</taxon>
        <taxon>Ecdysozoa</taxon>
        <taxon>Arthropoda</taxon>
        <taxon>Hexapoda</taxon>
        <taxon>Insecta</taxon>
        <taxon>Pterygota</taxon>
        <taxon>Neoptera</taxon>
        <taxon>Paraneoptera</taxon>
        <taxon>Thysanoptera</taxon>
        <taxon>Terebrantia</taxon>
        <taxon>Thripoidea</taxon>
        <taxon>Thripidae</taxon>
        <taxon>Frankliniella</taxon>
    </lineage>
</organism>
<feature type="region of interest" description="Disordered" evidence="1">
    <location>
        <begin position="1"/>
        <end position="86"/>
    </location>
</feature>
<dbReference type="Proteomes" id="UP001219518">
    <property type="component" value="Unassembled WGS sequence"/>
</dbReference>
<keyword evidence="3" id="KW-1185">Reference proteome</keyword>
<feature type="compositionally biased region" description="Basic residues" evidence="1">
    <location>
        <begin position="1"/>
        <end position="25"/>
    </location>
</feature>
<dbReference type="AlphaFoldDB" id="A0AAE1HVW5"/>
<protein>
    <submittedName>
        <fullName evidence="2">FMN-dependent NADH-azoreductase</fullName>
    </submittedName>
</protein>
<feature type="compositionally biased region" description="Basic and acidic residues" evidence="1">
    <location>
        <begin position="51"/>
        <end position="60"/>
    </location>
</feature>
<sequence length="218" mass="24023">MRKKGSKGLAKRFCVPKRRNAHKPQKGKENICQKASIPKSLISEQTPTPRTTKDNSRPDNETTAQDGSQTTFNEFDVEPAPVLDGNLTSGEEGKVLLDIALLPISSRCIPAKCMGDETVPTDGHETFVDESLVIEVVQNEASFKVATEFSDSNATASHPKLISSDMWQQVQRMIQPHLPSYCQTSVENGCFHILVFNKCINKVVLRSIAVKSDGHSEI</sequence>
<comment type="caution">
    <text evidence="2">The sequence shown here is derived from an EMBL/GenBank/DDBJ whole genome shotgun (WGS) entry which is preliminary data.</text>
</comment>
<dbReference type="EMBL" id="JAHWGI010001328">
    <property type="protein sequence ID" value="KAK3928404.1"/>
    <property type="molecule type" value="Genomic_DNA"/>
</dbReference>
<reference evidence="2" key="1">
    <citation type="submission" date="2021-07" db="EMBL/GenBank/DDBJ databases">
        <authorList>
            <person name="Catto M.A."/>
            <person name="Jacobson A."/>
            <person name="Kennedy G."/>
            <person name="Labadie P."/>
            <person name="Hunt B.G."/>
            <person name="Srinivasan R."/>
        </authorList>
    </citation>
    <scope>NUCLEOTIDE SEQUENCE</scope>
    <source>
        <strain evidence="2">PL_HMW_Pooled</strain>
        <tissue evidence="2">Head</tissue>
    </source>
</reference>
<proteinExistence type="predicted"/>